<dbReference type="Pfam" id="PF02272">
    <property type="entry name" value="DHHA1"/>
    <property type="match status" value="1"/>
</dbReference>
<proteinExistence type="inferred from homology"/>
<comment type="function">
    <text evidence="1">Has phosphodiesterase (PDE) activity against cyclic-di-AMP (c-di-AMP).</text>
</comment>
<dbReference type="Proteomes" id="UP000768567">
    <property type="component" value="Unassembled WGS sequence"/>
</dbReference>
<accession>A0ABR9QZI2</accession>
<name>A0ABR9QZI2_9FIRM</name>
<evidence type="ECO:0000259" key="4">
    <source>
        <dbReference type="Pfam" id="PF02272"/>
    </source>
</evidence>
<dbReference type="PIRSF" id="PIRSF026583">
    <property type="entry name" value="YybT"/>
    <property type="match status" value="1"/>
</dbReference>
<gene>
    <name evidence="5" type="ORF">INF35_00530</name>
</gene>
<protein>
    <recommendedName>
        <fullName evidence="1">Cyclic-di-AMP phosphodiesterase</fullName>
        <ecNumber evidence="1">3.1.4.-</ecNumber>
    </recommendedName>
</protein>
<dbReference type="EC" id="3.1.4.-" evidence="1"/>
<evidence type="ECO:0000256" key="1">
    <source>
        <dbReference type="PIRNR" id="PIRNR026583"/>
    </source>
</evidence>
<dbReference type="InterPro" id="IPR051319">
    <property type="entry name" value="Oligoribo/pAp-PDE_c-di-AMP_PDE"/>
</dbReference>
<dbReference type="EMBL" id="JADCKC010000001">
    <property type="protein sequence ID" value="MBE5036293.1"/>
    <property type="molecule type" value="Genomic_DNA"/>
</dbReference>
<dbReference type="Gene3D" id="3.90.1640.10">
    <property type="entry name" value="inorganic pyrophosphatase (n-terminal core)"/>
    <property type="match status" value="1"/>
</dbReference>
<comment type="subcellular location">
    <subcellularLocation>
        <location evidence="1">Cell membrane</location>
    </subcellularLocation>
</comment>
<evidence type="ECO:0000259" key="3">
    <source>
        <dbReference type="Pfam" id="PF01368"/>
    </source>
</evidence>
<dbReference type="InterPro" id="IPR003156">
    <property type="entry name" value="DHHA1_dom"/>
</dbReference>
<dbReference type="RefSeq" id="WP_193499642.1">
    <property type="nucleotide sequence ID" value="NZ_JADCKC010000001.1"/>
</dbReference>
<keyword evidence="2" id="KW-1133">Transmembrane helix</keyword>
<dbReference type="InterPro" id="IPR001667">
    <property type="entry name" value="DDH_dom"/>
</dbReference>
<comment type="catalytic activity">
    <reaction evidence="1">
        <text>3',3'-c-di-AMP + H2O = 5'-O-phosphonoadenylyl-(3'-&gt;5')-adenosine + H(+)</text>
        <dbReference type="Rhea" id="RHEA:54420"/>
        <dbReference type="ChEBI" id="CHEBI:15377"/>
        <dbReference type="ChEBI" id="CHEBI:15378"/>
        <dbReference type="ChEBI" id="CHEBI:71500"/>
        <dbReference type="ChEBI" id="CHEBI:138171"/>
    </reaction>
</comment>
<keyword evidence="1" id="KW-0378">Hydrolase</keyword>
<feature type="domain" description="DHHA1" evidence="4">
    <location>
        <begin position="567"/>
        <end position="645"/>
    </location>
</feature>
<evidence type="ECO:0000313" key="5">
    <source>
        <dbReference type="EMBL" id="MBE5036293.1"/>
    </source>
</evidence>
<reference evidence="5 6" key="1">
    <citation type="submission" date="2020-10" db="EMBL/GenBank/DDBJ databases">
        <title>ChiBAC.</title>
        <authorList>
            <person name="Zenner C."/>
            <person name="Hitch T.C.A."/>
            <person name="Clavel T."/>
        </authorList>
    </citation>
    <scope>NUCLEOTIDE SEQUENCE [LARGE SCALE GENOMIC DNA]</scope>
    <source>
        <strain evidence="5 6">DSM 109015</strain>
    </source>
</reference>
<keyword evidence="1" id="KW-1003">Cell membrane</keyword>
<dbReference type="InterPro" id="IPR014528">
    <property type="entry name" value="GdpP/PdeA"/>
</dbReference>
<dbReference type="Gene3D" id="3.10.310.30">
    <property type="match status" value="1"/>
</dbReference>
<dbReference type="Pfam" id="PF01368">
    <property type="entry name" value="DHH"/>
    <property type="match status" value="1"/>
</dbReference>
<dbReference type="PANTHER" id="PTHR47618:SF2">
    <property type="entry name" value="CYCLIC-DI-AMP PHOSPHODIESTERASE GDPP"/>
    <property type="match status" value="1"/>
</dbReference>
<dbReference type="InterPro" id="IPR038763">
    <property type="entry name" value="DHH_sf"/>
</dbReference>
<feature type="transmembrane region" description="Helical" evidence="2">
    <location>
        <begin position="34"/>
        <end position="52"/>
    </location>
</feature>
<feature type="domain" description="DDH" evidence="3">
    <location>
        <begin position="340"/>
        <end position="493"/>
    </location>
</feature>
<sequence>MKNKLRLDTAAIMVLLMLCCAALAVPVVLYAPQWLLAPVIVLAAAVILIAVNRRRVRTFIARNLSGNVFGGSKVQYSLAQLPLPAFLMSGNSVLWYNAYFKDSVLGGADAVLMPVEKLLPGLDMAVCSRPHGQDITVNGFRFTAYASPSPTSNGASIVYLVDDTFYKDTLDEYTASRPACMIIVIDSYDELFTDMKDSEQAHEQEAINRLLEEYIGQTTGFLRRVANNRYIAVVEERHIRRMIKHRFDILDKVRALHPGGSLTLSIGVGHGGKTLAECQEMARESIDIALGRGGDQAAVKTLDGFEFFGGVSHGVEKRSHVRSRIIANALEDQIRQSDSVLIMGHSMSDLDAIGSAIGVLRMCKMCGVPSVITVHKGATLAGQLIDLFIKAGEGDNFIEPEETYEIITPKTLLIVVDTYQKRLLESQKIYEKCQRVVVIDHHRMAVGHIDNPILLYHEPYASSASELVCELLQFMPTQGNITPLEAQALLAGIMLDTRSFALHVGVRTFEAAAWLRSRGAQTADTKLLFNVSKAEYEARAHIVEDAYIYKGCAVAVSEELEPGMNVVLPMAANDLLTITGVDASFVAVAKNGGVNISARSMGALNVQVILEPLGGGGHLTMAGAQLKNCSLEEAERRIREEIDHYRANQSASNAVPVRKP</sequence>
<organism evidence="5 6">
    <name type="scientific">Gemmiger gallinarum</name>
    <dbReference type="NCBI Taxonomy" id="2779354"/>
    <lineage>
        <taxon>Bacteria</taxon>
        <taxon>Bacillati</taxon>
        <taxon>Bacillota</taxon>
        <taxon>Clostridia</taxon>
        <taxon>Eubacteriales</taxon>
        <taxon>Gemmiger</taxon>
    </lineage>
</organism>
<evidence type="ECO:0000256" key="2">
    <source>
        <dbReference type="SAM" id="Phobius"/>
    </source>
</evidence>
<dbReference type="Pfam" id="PF24898">
    <property type="entry name" value="GGDEF_GdpP"/>
    <property type="match status" value="1"/>
</dbReference>
<evidence type="ECO:0000313" key="6">
    <source>
        <dbReference type="Proteomes" id="UP000768567"/>
    </source>
</evidence>
<keyword evidence="1 2" id="KW-0472">Membrane</keyword>
<keyword evidence="2" id="KW-0812">Transmembrane</keyword>
<comment type="caution">
    <text evidence="5">The sequence shown here is derived from an EMBL/GenBank/DDBJ whole genome shotgun (WGS) entry which is preliminary data.</text>
</comment>
<dbReference type="PANTHER" id="PTHR47618">
    <property type="entry name" value="BIFUNCTIONAL OLIGORIBONUCLEASE AND PAP PHOSPHATASE NRNA"/>
    <property type="match status" value="1"/>
</dbReference>
<comment type="similarity">
    <text evidence="1">Belongs to the GdpP/PdeA phosphodiesterase family.</text>
</comment>
<keyword evidence="6" id="KW-1185">Reference proteome</keyword>
<dbReference type="SUPFAM" id="SSF64182">
    <property type="entry name" value="DHH phosphoesterases"/>
    <property type="match status" value="1"/>
</dbReference>